<dbReference type="RefSeq" id="WP_138851832.1">
    <property type="nucleotide sequence ID" value="NZ_CP040710.1"/>
</dbReference>
<keyword evidence="4 7" id="KW-0812">Transmembrane</keyword>
<feature type="transmembrane region" description="Helical" evidence="7">
    <location>
        <begin position="30"/>
        <end position="49"/>
    </location>
</feature>
<keyword evidence="9" id="KW-1185">Reference proteome</keyword>
<evidence type="ECO:0000256" key="5">
    <source>
        <dbReference type="ARBA" id="ARBA00022989"/>
    </source>
</evidence>
<dbReference type="KEGG" id="asag:FGM00_04900"/>
<evidence type="ECO:0000256" key="6">
    <source>
        <dbReference type="ARBA" id="ARBA00023136"/>
    </source>
</evidence>
<evidence type="ECO:0000313" key="9">
    <source>
        <dbReference type="Proteomes" id="UP000310017"/>
    </source>
</evidence>
<evidence type="ECO:0000256" key="4">
    <source>
        <dbReference type="ARBA" id="ARBA00022692"/>
    </source>
</evidence>
<proteinExistence type="inferred from homology"/>
<evidence type="ECO:0000313" key="8">
    <source>
        <dbReference type="EMBL" id="QCW99479.1"/>
    </source>
</evidence>
<evidence type="ECO:0000256" key="7">
    <source>
        <dbReference type="SAM" id="Phobius"/>
    </source>
</evidence>
<dbReference type="PANTHER" id="PTHR33452:SF1">
    <property type="entry name" value="INNER MEMBRANE PROTEIN YPHA-RELATED"/>
    <property type="match status" value="1"/>
</dbReference>
<dbReference type="GO" id="GO:0005886">
    <property type="term" value="C:plasma membrane"/>
    <property type="evidence" value="ECO:0007669"/>
    <property type="project" value="UniProtKB-SubCell"/>
</dbReference>
<keyword evidence="6 7" id="KW-0472">Membrane</keyword>
<protein>
    <submittedName>
        <fullName evidence="8">DoxX family protein</fullName>
    </submittedName>
</protein>
<evidence type="ECO:0000256" key="1">
    <source>
        <dbReference type="ARBA" id="ARBA00004651"/>
    </source>
</evidence>
<reference evidence="8 9" key="1">
    <citation type="submission" date="2019-05" db="EMBL/GenBank/DDBJ databases">
        <title>Genome sequencing of F202Z8.</title>
        <authorList>
            <person name="Kwon Y.M."/>
        </authorList>
    </citation>
    <scope>NUCLEOTIDE SEQUENCE [LARGE SCALE GENOMIC DNA]</scope>
    <source>
        <strain evidence="8 9">F202Z8</strain>
    </source>
</reference>
<sequence>METPTLQLNKFQKWMKQLLHTKVPHGRPDVVLLVYRIAISMAFLFIHGLKKILNFQEEVQHIPDPFNMGGYTATIIAIFSNVICSIFIAMGLFTRVFALGAFMIPFIGLTIVHANDPWVVKDVPLMYSLAFLVIIVLGPGKYSADRIISKLWFKEKNY</sequence>
<feature type="transmembrane region" description="Helical" evidence="7">
    <location>
        <begin position="126"/>
        <end position="144"/>
    </location>
</feature>
<evidence type="ECO:0000256" key="3">
    <source>
        <dbReference type="ARBA" id="ARBA00022475"/>
    </source>
</evidence>
<dbReference type="AlphaFoldDB" id="A0A5B7SRB9"/>
<dbReference type="InterPro" id="IPR032808">
    <property type="entry name" value="DoxX"/>
</dbReference>
<evidence type="ECO:0000256" key="2">
    <source>
        <dbReference type="ARBA" id="ARBA00006679"/>
    </source>
</evidence>
<dbReference type="InterPro" id="IPR051907">
    <property type="entry name" value="DoxX-like_oxidoreductase"/>
</dbReference>
<keyword evidence="3" id="KW-1003">Cell membrane</keyword>
<dbReference type="OrthoDB" id="9813193at2"/>
<dbReference type="Proteomes" id="UP000310017">
    <property type="component" value="Chromosome"/>
</dbReference>
<dbReference type="Pfam" id="PF07681">
    <property type="entry name" value="DoxX"/>
    <property type="match status" value="1"/>
</dbReference>
<organism evidence="8 9">
    <name type="scientific">Aggregatimonas sangjinii</name>
    <dbReference type="NCBI Taxonomy" id="2583587"/>
    <lineage>
        <taxon>Bacteria</taxon>
        <taxon>Pseudomonadati</taxon>
        <taxon>Bacteroidota</taxon>
        <taxon>Flavobacteriia</taxon>
        <taxon>Flavobacteriales</taxon>
        <taxon>Flavobacteriaceae</taxon>
        <taxon>Aggregatimonas</taxon>
    </lineage>
</organism>
<gene>
    <name evidence="8" type="ORF">FGM00_04900</name>
</gene>
<feature type="transmembrane region" description="Helical" evidence="7">
    <location>
        <begin position="96"/>
        <end position="114"/>
    </location>
</feature>
<comment type="subcellular location">
    <subcellularLocation>
        <location evidence="1">Cell membrane</location>
        <topology evidence="1">Multi-pass membrane protein</topology>
    </subcellularLocation>
</comment>
<keyword evidence="5 7" id="KW-1133">Transmembrane helix</keyword>
<accession>A0A5B7SRB9</accession>
<feature type="transmembrane region" description="Helical" evidence="7">
    <location>
        <begin position="69"/>
        <end position="89"/>
    </location>
</feature>
<name>A0A5B7SRB9_9FLAO</name>
<comment type="similarity">
    <text evidence="2">Belongs to the DoxX family.</text>
</comment>
<dbReference type="PANTHER" id="PTHR33452">
    <property type="entry name" value="OXIDOREDUCTASE CATD-RELATED"/>
    <property type="match status" value="1"/>
</dbReference>
<dbReference type="EMBL" id="CP040710">
    <property type="protein sequence ID" value="QCW99479.1"/>
    <property type="molecule type" value="Genomic_DNA"/>
</dbReference>